<organism evidence="1 2">
    <name type="scientific">Acidithiobacillus montserratensis</name>
    <dbReference type="NCBI Taxonomy" id="2729135"/>
    <lineage>
        <taxon>Bacteria</taxon>
        <taxon>Pseudomonadati</taxon>
        <taxon>Pseudomonadota</taxon>
        <taxon>Acidithiobacillia</taxon>
        <taxon>Acidithiobacillales</taxon>
        <taxon>Acidithiobacillaceae</taxon>
        <taxon>Acidithiobacillus</taxon>
    </lineage>
</organism>
<dbReference type="EMBL" id="CP127526">
    <property type="protein sequence ID" value="XRI74041.1"/>
    <property type="molecule type" value="Genomic_DNA"/>
</dbReference>
<dbReference type="Proteomes" id="UP001195965">
    <property type="component" value="Chromosome"/>
</dbReference>
<protein>
    <submittedName>
        <fullName evidence="1">Pilus assembly protein N-terminal domain-containing protein</fullName>
    </submittedName>
</protein>
<evidence type="ECO:0000313" key="1">
    <source>
        <dbReference type="EMBL" id="XRI74041.1"/>
    </source>
</evidence>
<name>A0ACD5HJC6_9PROT</name>
<evidence type="ECO:0000313" key="2">
    <source>
        <dbReference type="Proteomes" id="UP001195965"/>
    </source>
</evidence>
<reference evidence="1 2" key="1">
    <citation type="journal article" date="2021" name="ISME J.">
        <title>Genomic evolution of the class Acidithiobacillia: deep-branching Proteobacteria living in extreme acidic conditions.</title>
        <authorList>
            <person name="Moya-Beltran A."/>
            <person name="Beard S."/>
            <person name="Rojas-Villalobos C."/>
            <person name="Issotta F."/>
            <person name="Gallardo Y."/>
            <person name="Ulloa R."/>
            <person name="Giaveno A."/>
            <person name="Degli Esposti M."/>
            <person name="Johnson D.B."/>
            <person name="Quatrini R."/>
        </authorList>
    </citation>
    <scope>NUCLEOTIDE SEQUENCE [LARGE SCALE GENOMIC DNA]</scope>
    <source>
        <strain evidence="1 2">GG1-14</strain>
    </source>
</reference>
<proteinExistence type="predicted"/>
<keyword evidence="2" id="KW-1185">Reference proteome</keyword>
<sequence length="480" mass="50250">MNAHQKSGCLRQRLRSTLPLVLLGLLCSPVPGAVEPASAANWSAHPVNQYRALNITVGTQQVLSLDEPAYRIAVGNPKVAAVHPLNRSQGKSLLITGVSVGQTSLMVWKLGHKSPEVWQLSVNTTVPQAPLAAPAQGMPKITAQGNVVTLSGAVSSQMKQEAALEAAAAMAGKDGKVIDESTIPVDDEVQVGVKVVEFSKSELQNIGINIFGRTTSGNFTLGTFDPSTVTSASAIPAYTAATSLTNATAIGQAFSILGGNQNFSGYLNMLEGNNILRVLAEPTLVAMNGHKASFLAGGEIPIPVPQSGGVGGAPTITIQYKKYGVALDLTPTILSAHKIALHIAPSVSSLDYANALTLNGYSVPALTVRQANTTVVLGNGESLIIGGLVDRQMQQNINKVPLLGDLPILGAFFRSIQYSKQDMELAIIVTPQLVRPIAAGVKLPPMPGEKFAHNHLNLGKALFLPGSHYDESSTGPGYTQ</sequence>
<gene>
    <name evidence="1" type="ORF">HHS34_002295</name>
</gene>
<accession>A0ACD5HJC6</accession>